<dbReference type="PANTHER" id="PTHR43525:SF1">
    <property type="entry name" value="PROTEIN MALY"/>
    <property type="match status" value="1"/>
</dbReference>
<dbReference type="Gene3D" id="3.90.1150.10">
    <property type="entry name" value="Aspartate Aminotransferase, domain 1"/>
    <property type="match status" value="1"/>
</dbReference>
<dbReference type="Pfam" id="PF00155">
    <property type="entry name" value="Aminotran_1_2"/>
    <property type="match status" value="1"/>
</dbReference>
<dbReference type="GO" id="GO:0008483">
    <property type="term" value="F:transaminase activity"/>
    <property type="evidence" value="ECO:0007669"/>
    <property type="project" value="UniProtKB-KW"/>
</dbReference>
<keyword evidence="7" id="KW-0808">Transferase</keyword>
<dbReference type="InterPro" id="IPR015424">
    <property type="entry name" value="PyrdxlP-dep_Trfase"/>
</dbReference>
<dbReference type="Proteomes" id="UP000502998">
    <property type="component" value="Chromosome"/>
</dbReference>
<name>A0A679ILY4_9ENTE</name>
<dbReference type="InterPro" id="IPR015422">
    <property type="entry name" value="PyrdxlP-dep_Trfase_small"/>
</dbReference>
<accession>A0A679ILY4</accession>
<evidence type="ECO:0000256" key="1">
    <source>
        <dbReference type="ARBA" id="ARBA00001933"/>
    </source>
</evidence>
<dbReference type="RefSeq" id="WP_173103672.1">
    <property type="nucleotide sequence ID" value="NZ_AP022822.1"/>
</dbReference>
<dbReference type="EC" id="4.4.1.13" evidence="2"/>
<evidence type="ECO:0000256" key="5">
    <source>
        <dbReference type="ARBA" id="ARBA00037974"/>
    </source>
</evidence>
<keyword evidence="7" id="KW-0032">Aminotransferase</keyword>
<evidence type="ECO:0000313" key="8">
    <source>
        <dbReference type="Proteomes" id="UP000502998"/>
    </source>
</evidence>
<dbReference type="InterPro" id="IPR051798">
    <property type="entry name" value="Class-II_PLP-Dep_Aminotrans"/>
</dbReference>
<evidence type="ECO:0000256" key="4">
    <source>
        <dbReference type="ARBA" id="ARBA00023239"/>
    </source>
</evidence>
<proteinExistence type="inferred from homology"/>
<dbReference type="GO" id="GO:0030170">
    <property type="term" value="F:pyridoxal phosphate binding"/>
    <property type="evidence" value="ECO:0007669"/>
    <property type="project" value="InterPro"/>
</dbReference>
<feature type="domain" description="Aminotransferase class I/classII large" evidence="6">
    <location>
        <begin position="29"/>
        <end position="379"/>
    </location>
</feature>
<evidence type="ECO:0000259" key="6">
    <source>
        <dbReference type="Pfam" id="PF00155"/>
    </source>
</evidence>
<keyword evidence="4" id="KW-0456">Lyase</keyword>
<dbReference type="Gene3D" id="3.40.640.10">
    <property type="entry name" value="Type I PLP-dependent aspartate aminotransferase-like (Major domain)"/>
    <property type="match status" value="1"/>
</dbReference>
<evidence type="ECO:0000256" key="3">
    <source>
        <dbReference type="ARBA" id="ARBA00022898"/>
    </source>
</evidence>
<sequence length="386" mass="44478">MDFDTVVNRKGTFCTQWDYVQDRFGVANLLPFTISDTDFALPDEVMTALKERLQHPVFGYTRWNHETFKQSILHWYEKRFTSYLAPEDIVYSPTVMYSISKLLQIVSKKGEGVIVQTPAYDAFYKTIDGNERKIIPNPLRYEEGQYEIDWQDLELKLASQENTVLLLCSPHNPTGRVWQKEELTKIVSLCWQYDVFLISDEIHMDILRKGQKHYPIIDFMDKNVALVTSGSKTFNFPGLIFSYAILPDERIREQFQLALKNQDGLSSASNLGMLATMTAYYECSYWVDELNEYLDDNFAFAKKYLAANLPQIKSVDSAATYLMWLDITKLNLPMEVVQRCLIEIGQVAIMDGSVYGDEGSNFLRLNIGCSKSKLELGLEKMVKSFT</sequence>
<comment type="similarity">
    <text evidence="5">Belongs to the class-II pyridoxal-phosphate-dependent aminotransferase family. MalY/PatB cystathionine beta-lyase subfamily.</text>
</comment>
<dbReference type="KEGG" id="esg:EsVE80_20580"/>
<dbReference type="SUPFAM" id="SSF53383">
    <property type="entry name" value="PLP-dependent transferases"/>
    <property type="match status" value="1"/>
</dbReference>
<dbReference type="NCBIfam" id="TIGR04350">
    <property type="entry name" value="C_S_lyase_PatB"/>
    <property type="match status" value="1"/>
</dbReference>
<dbReference type="InterPro" id="IPR015421">
    <property type="entry name" value="PyrdxlP-dep_Trfase_major"/>
</dbReference>
<dbReference type="PANTHER" id="PTHR43525">
    <property type="entry name" value="PROTEIN MALY"/>
    <property type="match status" value="1"/>
</dbReference>
<protein>
    <recommendedName>
        <fullName evidence="2">cysteine-S-conjugate beta-lyase</fullName>
        <ecNumber evidence="2">4.4.1.13</ecNumber>
    </recommendedName>
</protein>
<reference evidence="7 8" key="1">
    <citation type="submission" date="2020-02" db="EMBL/GenBank/DDBJ databases">
        <title>Characterization of vanA genotype vancomycin-resistant Enterococcus saigonensis VE80.</title>
        <authorList>
            <person name="Harada T."/>
            <person name="Motooka D."/>
            <person name="Nakamura S."/>
            <person name="Yamamoto Y."/>
            <person name="Kawahara R."/>
            <person name="Kawatsu K."/>
        </authorList>
    </citation>
    <scope>NUCLEOTIDE SEQUENCE [LARGE SCALE GENOMIC DNA]</scope>
    <source>
        <strain evidence="7 8">VE80</strain>
    </source>
</reference>
<dbReference type="GO" id="GO:0047804">
    <property type="term" value="F:cysteine-S-conjugate beta-lyase activity"/>
    <property type="evidence" value="ECO:0007669"/>
    <property type="project" value="UniProtKB-EC"/>
</dbReference>
<evidence type="ECO:0000313" key="7">
    <source>
        <dbReference type="EMBL" id="BCA86535.1"/>
    </source>
</evidence>
<gene>
    <name evidence="7" type="ORF">EsVE80_20580</name>
</gene>
<comment type="cofactor">
    <cofactor evidence="1">
        <name>pyridoxal 5'-phosphate</name>
        <dbReference type="ChEBI" id="CHEBI:597326"/>
    </cofactor>
</comment>
<organism evidence="7 8">
    <name type="scientific">Enterococcus saigonensis</name>
    <dbReference type="NCBI Taxonomy" id="1805431"/>
    <lineage>
        <taxon>Bacteria</taxon>
        <taxon>Bacillati</taxon>
        <taxon>Bacillota</taxon>
        <taxon>Bacilli</taxon>
        <taxon>Lactobacillales</taxon>
        <taxon>Enterococcaceae</taxon>
        <taxon>Enterococcus</taxon>
    </lineage>
</organism>
<evidence type="ECO:0000256" key="2">
    <source>
        <dbReference type="ARBA" id="ARBA00012224"/>
    </source>
</evidence>
<keyword evidence="3" id="KW-0663">Pyridoxal phosphate</keyword>
<dbReference type="EMBL" id="AP022822">
    <property type="protein sequence ID" value="BCA86535.1"/>
    <property type="molecule type" value="Genomic_DNA"/>
</dbReference>
<keyword evidence="8" id="KW-1185">Reference proteome</keyword>
<dbReference type="InterPro" id="IPR027619">
    <property type="entry name" value="C-S_lyase_PatB-like"/>
</dbReference>
<dbReference type="InterPro" id="IPR004839">
    <property type="entry name" value="Aminotransferase_I/II_large"/>
</dbReference>
<dbReference type="AlphaFoldDB" id="A0A679ILY4"/>
<dbReference type="CDD" id="cd00609">
    <property type="entry name" value="AAT_like"/>
    <property type="match status" value="1"/>
</dbReference>